<protein>
    <submittedName>
        <fullName evidence="7">RagB/SusD family nutrient uptake outer membrane protein</fullName>
    </submittedName>
</protein>
<dbReference type="InterPro" id="IPR012944">
    <property type="entry name" value="SusD_RagB_dom"/>
</dbReference>
<evidence type="ECO:0000259" key="6">
    <source>
        <dbReference type="Pfam" id="PF07980"/>
    </source>
</evidence>
<accession>A0A6P1W912</accession>
<organism evidence="7 8">
    <name type="scientific">Spirosoma endbachense</name>
    <dbReference type="NCBI Taxonomy" id="2666025"/>
    <lineage>
        <taxon>Bacteria</taxon>
        <taxon>Pseudomonadati</taxon>
        <taxon>Bacteroidota</taxon>
        <taxon>Cytophagia</taxon>
        <taxon>Cytophagales</taxon>
        <taxon>Cytophagaceae</taxon>
        <taxon>Spirosoma</taxon>
    </lineage>
</organism>
<dbReference type="SUPFAM" id="SSF48452">
    <property type="entry name" value="TPR-like"/>
    <property type="match status" value="1"/>
</dbReference>
<keyword evidence="8" id="KW-1185">Reference proteome</keyword>
<comment type="similarity">
    <text evidence="2">Belongs to the SusD family.</text>
</comment>
<dbReference type="KEGG" id="senf:GJR95_21360"/>
<evidence type="ECO:0000256" key="5">
    <source>
        <dbReference type="ARBA" id="ARBA00023237"/>
    </source>
</evidence>
<evidence type="ECO:0000256" key="3">
    <source>
        <dbReference type="ARBA" id="ARBA00022729"/>
    </source>
</evidence>
<feature type="domain" description="RagB/SusD" evidence="6">
    <location>
        <begin position="4"/>
        <end position="73"/>
    </location>
</feature>
<dbReference type="RefSeq" id="WP_162391806.1">
    <property type="nucleotide sequence ID" value="NZ_CP045997.1"/>
</dbReference>
<dbReference type="EMBL" id="CP045997">
    <property type="protein sequence ID" value="QHW01405.1"/>
    <property type="molecule type" value="Genomic_DNA"/>
</dbReference>
<evidence type="ECO:0000256" key="1">
    <source>
        <dbReference type="ARBA" id="ARBA00004442"/>
    </source>
</evidence>
<keyword evidence="5" id="KW-0998">Cell outer membrane</keyword>
<dbReference type="Gene3D" id="1.25.40.390">
    <property type="match status" value="1"/>
</dbReference>
<evidence type="ECO:0000313" key="8">
    <source>
        <dbReference type="Proteomes" id="UP000464577"/>
    </source>
</evidence>
<keyword evidence="4" id="KW-0472">Membrane</keyword>
<name>A0A6P1W912_9BACT</name>
<proteinExistence type="inferred from homology"/>
<dbReference type="InterPro" id="IPR011990">
    <property type="entry name" value="TPR-like_helical_dom_sf"/>
</dbReference>
<comment type="subcellular location">
    <subcellularLocation>
        <location evidence="1">Cell outer membrane</location>
    </subcellularLocation>
</comment>
<dbReference type="AlphaFoldDB" id="A0A6P1W912"/>
<keyword evidence="3" id="KW-0732">Signal</keyword>
<evidence type="ECO:0000256" key="2">
    <source>
        <dbReference type="ARBA" id="ARBA00006275"/>
    </source>
</evidence>
<dbReference type="Pfam" id="PF07980">
    <property type="entry name" value="SusD_RagB"/>
    <property type="match status" value="1"/>
</dbReference>
<sequence length="73" mass="8599">MRPEGHRFFDLVRWGIAEQEITKYLAKETPRRKLIFTGVSFTKGKCEYQPIPDYAIKQSYKDGKPTLKQNEGY</sequence>
<evidence type="ECO:0000256" key="4">
    <source>
        <dbReference type="ARBA" id="ARBA00023136"/>
    </source>
</evidence>
<dbReference type="GO" id="GO:0009279">
    <property type="term" value="C:cell outer membrane"/>
    <property type="evidence" value="ECO:0007669"/>
    <property type="project" value="UniProtKB-SubCell"/>
</dbReference>
<gene>
    <name evidence="7" type="ORF">GJR95_21360</name>
</gene>
<evidence type="ECO:0000313" key="7">
    <source>
        <dbReference type="EMBL" id="QHW01405.1"/>
    </source>
</evidence>
<reference evidence="7 8" key="1">
    <citation type="submission" date="2019-11" db="EMBL/GenBank/DDBJ databases">
        <title>Spirosoma endbachense sp. nov., isolated from a natural salt meadow.</title>
        <authorList>
            <person name="Rojas J."/>
            <person name="Ambika Manirajan B."/>
            <person name="Ratering S."/>
            <person name="Suarez C."/>
            <person name="Geissler-Plaum R."/>
            <person name="Schnell S."/>
        </authorList>
    </citation>
    <scope>NUCLEOTIDE SEQUENCE [LARGE SCALE GENOMIC DNA]</scope>
    <source>
        <strain evidence="7 8">I-24</strain>
    </source>
</reference>
<dbReference type="Proteomes" id="UP000464577">
    <property type="component" value="Chromosome"/>
</dbReference>